<evidence type="ECO:0000256" key="7">
    <source>
        <dbReference type="ARBA" id="ARBA00023136"/>
    </source>
</evidence>
<keyword evidence="6" id="KW-1133">Transmembrane helix</keyword>
<dbReference type="OrthoDB" id="9814265at2"/>
<dbReference type="EMBL" id="CP000232">
    <property type="protein sequence ID" value="ABC18754.1"/>
    <property type="molecule type" value="Genomic_DNA"/>
</dbReference>
<sequence>MQRFARMVDKIESFLSIWLLGIIVLLIFFSSLLRYIGFPINGADTIAETLFVWLIYIGADQVLRKDRHLGVDFFTQRLPVRIRNFISIVVLLVMLAFLVLVTYFGMSLTLANNGRILGDLPISYSFVAMAIPIGTFLMCLTIIVRILVLIWDLKN</sequence>
<dbReference type="KEGG" id="mta:Moth_0423"/>
<evidence type="ECO:0000256" key="6">
    <source>
        <dbReference type="ARBA" id="ARBA00022989"/>
    </source>
</evidence>
<dbReference type="PANTHER" id="PTHR35011:SF2">
    <property type="entry name" value="2,3-DIKETO-L-GULONATE TRAP TRANSPORTER SMALL PERMEASE PROTEIN YIAM"/>
    <property type="match status" value="1"/>
</dbReference>
<evidence type="ECO:0000256" key="4">
    <source>
        <dbReference type="ARBA" id="ARBA00022519"/>
    </source>
</evidence>
<keyword evidence="4" id="KW-0997">Cell inner membrane</keyword>
<organism evidence="10">
    <name type="scientific">Moorella thermoacetica (strain ATCC 39073 / JCM 9320)</name>
    <dbReference type="NCBI Taxonomy" id="264732"/>
    <lineage>
        <taxon>Bacteria</taxon>
        <taxon>Bacillati</taxon>
        <taxon>Bacillota</taxon>
        <taxon>Clostridia</taxon>
        <taxon>Neomoorellales</taxon>
        <taxon>Neomoorellaceae</taxon>
        <taxon>Neomoorella</taxon>
    </lineage>
</organism>
<comment type="subcellular location">
    <subcellularLocation>
        <location evidence="1">Cell inner membrane</location>
        <topology evidence="1">Multi-pass membrane protein</topology>
    </subcellularLocation>
</comment>
<feature type="domain" description="Tripartite ATP-independent periplasmic transporters DctQ component" evidence="9">
    <location>
        <begin position="23"/>
        <end position="148"/>
    </location>
</feature>
<keyword evidence="2" id="KW-0813">Transport</keyword>
<dbReference type="GO" id="GO:0005886">
    <property type="term" value="C:plasma membrane"/>
    <property type="evidence" value="ECO:0007669"/>
    <property type="project" value="UniProtKB-SubCell"/>
</dbReference>
<comment type="similarity">
    <text evidence="8">Belongs to the TRAP transporter small permease family.</text>
</comment>
<accession>Q2RLD5</accession>
<keyword evidence="5" id="KW-0812">Transmembrane</keyword>
<protein>
    <submittedName>
        <fullName evidence="10">Tripartite ATP-independent periplasmic transporter, DctQ component</fullName>
    </submittedName>
</protein>
<evidence type="ECO:0000256" key="2">
    <source>
        <dbReference type="ARBA" id="ARBA00022448"/>
    </source>
</evidence>
<reference evidence="10" key="1">
    <citation type="submission" date="2005-12" db="EMBL/GenBank/DDBJ databases">
        <title>Complete sequence of Moorella thermoacetica ATCC 39073.</title>
        <authorList>
            <consortium name="US DOE Joint Genome Institute"/>
            <person name="Copeland A."/>
            <person name="Lucas S."/>
            <person name="Lapidus A."/>
            <person name="Barry K."/>
            <person name="Detter J.C."/>
            <person name="Glavina T."/>
            <person name="Hammon N."/>
            <person name="Israni S."/>
            <person name="Pitluck S."/>
            <person name="Chertkov O."/>
            <person name="Saunders E.H."/>
            <person name="Brettin T."/>
            <person name="Bruce D."/>
            <person name="Han C."/>
            <person name="Tapia R."/>
            <person name="Gilna P."/>
            <person name="Schmutz J."/>
            <person name="Larimer F."/>
            <person name="Land M."/>
            <person name="Kyrpides N."/>
            <person name="Anderson I."/>
            <person name="Richardson P."/>
            <person name="Ragsdale S."/>
        </authorList>
    </citation>
    <scope>NUCLEOTIDE SEQUENCE</scope>
    <source>
        <strain evidence="10">ATCC 39073</strain>
    </source>
</reference>
<dbReference type="EnsemblBacteria" id="ABC18754">
    <property type="protein sequence ID" value="ABC18754"/>
    <property type="gene ID" value="Moth_0423"/>
</dbReference>
<evidence type="ECO:0000259" key="9">
    <source>
        <dbReference type="Pfam" id="PF04290"/>
    </source>
</evidence>
<gene>
    <name evidence="10" type="ordered locus">Moth_0423</name>
</gene>
<dbReference type="HOGENOM" id="CLU_086356_9_4_9"/>
<keyword evidence="3" id="KW-1003">Cell membrane</keyword>
<dbReference type="InterPro" id="IPR007387">
    <property type="entry name" value="TRAP_DctQ"/>
</dbReference>
<name>Q2RLD5_MOOTA</name>
<evidence type="ECO:0000256" key="1">
    <source>
        <dbReference type="ARBA" id="ARBA00004429"/>
    </source>
</evidence>
<dbReference type="InterPro" id="IPR055348">
    <property type="entry name" value="DctQ"/>
</dbReference>
<evidence type="ECO:0000256" key="8">
    <source>
        <dbReference type="ARBA" id="ARBA00038436"/>
    </source>
</evidence>
<evidence type="ECO:0000313" key="10">
    <source>
        <dbReference type="EMBL" id="ABC18754.1"/>
    </source>
</evidence>
<dbReference type="GO" id="GO:0015740">
    <property type="term" value="P:C4-dicarboxylate transport"/>
    <property type="evidence" value="ECO:0007669"/>
    <property type="project" value="TreeGrafter"/>
</dbReference>
<dbReference type="Pfam" id="PF04290">
    <property type="entry name" value="DctQ"/>
    <property type="match status" value="1"/>
</dbReference>
<dbReference type="GO" id="GO:0022857">
    <property type="term" value="F:transmembrane transporter activity"/>
    <property type="evidence" value="ECO:0007669"/>
    <property type="project" value="TreeGrafter"/>
</dbReference>
<dbReference type="PANTHER" id="PTHR35011">
    <property type="entry name" value="2,3-DIKETO-L-GULONATE TRAP TRANSPORTER SMALL PERMEASE PROTEIN YIAM"/>
    <property type="match status" value="1"/>
</dbReference>
<dbReference type="STRING" id="264732.Moth_0423"/>
<evidence type="ECO:0000256" key="3">
    <source>
        <dbReference type="ARBA" id="ARBA00022475"/>
    </source>
</evidence>
<dbReference type="eggNOG" id="COG3090">
    <property type="taxonomic scope" value="Bacteria"/>
</dbReference>
<proteinExistence type="inferred from homology"/>
<keyword evidence="7" id="KW-0472">Membrane</keyword>
<dbReference type="AlphaFoldDB" id="Q2RLD5"/>
<evidence type="ECO:0000256" key="5">
    <source>
        <dbReference type="ARBA" id="ARBA00022692"/>
    </source>
</evidence>